<dbReference type="Pfam" id="PF00005">
    <property type="entry name" value="ABC_tran"/>
    <property type="match status" value="1"/>
</dbReference>
<dbReference type="InterPro" id="IPR003439">
    <property type="entry name" value="ABC_transporter-like_ATP-bd"/>
</dbReference>
<evidence type="ECO:0000256" key="2">
    <source>
        <dbReference type="ARBA" id="ARBA00022505"/>
    </source>
</evidence>
<gene>
    <name evidence="8" type="ORF">D4739_07410</name>
</gene>
<accession>A0A3A5H685</accession>
<evidence type="ECO:0000313" key="8">
    <source>
        <dbReference type="EMBL" id="RJS46062.1"/>
    </source>
</evidence>
<dbReference type="PROSITE" id="PS50893">
    <property type="entry name" value="ABC_TRANSPORTER_2"/>
    <property type="match status" value="1"/>
</dbReference>
<dbReference type="InterPro" id="IPR003593">
    <property type="entry name" value="AAA+_ATPase"/>
</dbReference>
<dbReference type="Gene3D" id="2.40.50.100">
    <property type="match status" value="1"/>
</dbReference>
<keyword evidence="9" id="KW-1185">Reference proteome</keyword>
<dbReference type="PANTHER" id="PTHR42781:SF4">
    <property type="entry name" value="SPERMIDINE_PUTRESCINE IMPORT ATP-BINDING PROTEIN POTA"/>
    <property type="match status" value="1"/>
</dbReference>
<dbReference type="AlphaFoldDB" id="A0A3A5H685"/>
<keyword evidence="1" id="KW-0813">Transport</keyword>
<keyword evidence="2 5" id="KW-0500">Molybdenum</keyword>
<evidence type="ECO:0000256" key="1">
    <source>
        <dbReference type="ARBA" id="ARBA00022448"/>
    </source>
</evidence>
<dbReference type="InterPro" id="IPR004606">
    <property type="entry name" value="Mop_domain"/>
</dbReference>
<sequence length="348" mass="36344">MTLRVVAEVPERDVSVELEIADGETVALLGGNGAGKSTVLGVIAGQLRARGARVTLGDRVLTGRGTWVPPHARDVALLAQEALLFPHLTVGANVAFGPRSRGAGRRRARASAEEWLARVGVPELASRRPAELSGGQAQRVAVARALAADPQVLLLDEPMAALDVNVTPALRHLLREVLQDRTTVIATHDVLDALLLADRVVVLDGGRVVEEGPTAEVLARPRSAFAAQIAGLNLLAGRWDGEALVADGARVEGRVEGGERTPVVVGDEVVAVFRPSAVSVYLAAPTGSPRNAFPVVVTALEPFGDQVRVRGGGMSALITPHAAAELALAPGGQVTFIVKASEVDLYLR</sequence>
<comment type="caution">
    <text evidence="8">The sequence shown here is derived from an EMBL/GenBank/DDBJ whole genome shotgun (WGS) entry which is preliminary data.</text>
</comment>
<evidence type="ECO:0000256" key="3">
    <source>
        <dbReference type="ARBA" id="ARBA00022741"/>
    </source>
</evidence>
<dbReference type="SUPFAM" id="SSF52540">
    <property type="entry name" value="P-loop containing nucleoside triphosphate hydrolases"/>
    <property type="match status" value="1"/>
</dbReference>
<dbReference type="PROSITE" id="PS51866">
    <property type="entry name" value="MOP"/>
    <property type="match status" value="1"/>
</dbReference>
<evidence type="ECO:0000259" key="7">
    <source>
        <dbReference type="PROSITE" id="PS51866"/>
    </source>
</evidence>
<dbReference type="InterPro" id="IPR005116">
    <property type="entry name" value="Transp-assoc_OB_typ1"/>
</dbReference>
<dbReference type="PANTHER" id="PTHR42781">
    <property type="entry name" value="SPERMIDINE/PUTRESCINE IMPORT ATP-BINDING PROTEIN POTA"/>
    <property type="match status" value="1"/>
</dbReference>
<protein>
    <submittedName>
        <fullName evidence="8">ATP-binding cassette domain-containing protein</fullName>
    </submittedName>
</protein>
<name>A0A3A5H685_9ACTN</name>
<organism evidence="8 9">
    <name type="scientific">Nocardioides cavernaquae</name>
    <dbReference type="NCBI Taxonomy" id="2321396"/>
    <lineage>
        <taxon>Bacteria</taxon>
        <taxon>Bacillati</taxon>
        <taxon>Actinomycetota</taxon>
        <taxon>Actinomycetes</taxon>
        <taxon>Propionibacteriales</taxon>
        <taxon>Nocardioidaceae</taxon>
        <taxon>Nocardioides</taxon>
    </lineage>
</organism>
<evidence type="ECO:0000313" key="9">
    <source>
        <dbReference type="Proteomes" id="UP000276542"/>
    </source>
</evidence>
<feature type="domain" description="Mop" evidence="7">
    <location>
        <begin position="286"/>
        <end position="347"/>
    </location>
</feature>
<dbReference type="InterPro" id="IPR017871">
    <property type="entry name" value="ABC_transporter-like_CS"/>
</dbReference>
<keyword evidence="4 8" id="KW-0067">ATP-binding</keyword>
<dbReference type="GO" id="GO:0016887">
    <property type="term" value="F:ATP hydrolysis activity"/>
    <property type="evidence" value="ECO:0007669"/>
    <property type="project" value="InterPro"/>
</dbReference>
<proteinExistence type="predicted"/>
<dbReference type="InterPro" id="IPR050093">
    <property type="entry name" value="ABC_SmlMolc_Importer"/>
</dbReference>
<keyword evidence="3" id="KW-0547">Nucleotide-binding</keyword>
<dbReference type="Gene3D" id="3.40.50.300">
    <property type="entry name" value="P-loop containing nucleotide triphosphate hydrolases"/>
    <property type="match status" value="1"/>
</dbReference>
<reference evidence="9" key="1">
    <citation type="submission" date="2018-09" db="EMBL/GenBank/DDBJ databases">
        <authorList>
            <person name="Zhu H."/>
        </authorList>
    </citation>
    <scope>NUCLEOTIDE SEQUENCE [LARGE SCALE GENOMIC DNA]</scope>
    <source>
        <strain evidence="9">K1W22B-1</strain>
    </source>
</reference>
<dbReference type="InterPro" id="IPR027417">
    <property type="entry name" value="P-loop_NTPase"/>
</dbReference>
<dbReference type="RefSeq" id="WP_120059961.1">
    <property type="nucleotide sequence ID" value="NZ_QYRP01000002.1"/>
</dbReference>
<dbReference type="PROSITE" id="PS00211">
    <property type="entry name" value="ABC_TRANSPORTER_1"/>
    <property type="match status" value="1"/>
</dbReference>
<dbReference type="InterPro" id="IPR008995">
    <property type="entry name" value="Mo/tungstate-bd_C_term_dom"/>
</dbReference>
<dbReference type="Proteomes" id="UP000276542">
    <property type="component" value="Unassembled WGS sequence"/>
</dbReference>
<evidence type="ECO:0000256" key="5">
    <source>
        <dbReference type="PROSITE-ProRule" id="PRU01213"/>
    </source>
</evidence>
<dbReference type="GO" id="GO:0015689">
    <property type="term" value="P:molybdate ion transport"/>
    <property type="evidence" value="ECO:0007669"/>
    <property type="project" value="InterPro"/>
</dbReference>
<dbReference type="SUPFAM" id="SSF50331">
    <property type="entry name" value="MOP-like"/>
    <property type="match status" value="1"/>
</dbReference>
<dbReference type="OrthoDB" id="3180400at2"/>
<dbReference type="EMBL" id="QYRP01000002">
    <property type="protein sequence ID" value="RJS46062.1"/>
    <property type="molecule type" value="Genomic_DNA"/>
</dbReference>
<feature type="domain" description="ABC transporter" evidence="6">
    <location>
        <begin position="1"/>
        <end position="230"/>
    </location>
</feature>
<dbReference type="SMART" id="SM00382">
    <property type="entry name" value="AAA"/>
    <property type="match status" value="1"/>
</dbReference>
<dbReference type="GO" id="GO:0005524">
    <property type="term" value="F:ATP binding"/>
    <property type="evidence" value="ECO:0007669"/>
    <property type="project" value="UniProtKB-KW"/>
</dbReference>
<evidence type="ECO:0000259" key="6">
    <source>
        <dbReference type="PROSITE" id="PS50893"/>
    </source>
</evidence>
<dbReference type="Pfam" id="PF03459">
    <property type="entry name" value="TOBE"/>
    <property type="match status" value="1"/>
</dbReference>
<evidence type="ECO:0000256" key="4">
    <source>
        <dbReference type="ARBA" id="ARBA00022840"/>
    </source>
</evidence>